<dbReference type="AlphaFoldDB" id="A0A2M6WL63"/>
<sequence length="150" mass="16887">MKITEFHGCFASNEAKELLKELGLSAGITAEEAYRIVQLAAFNAFDPGDKIRKLREELSDSWNKANELLIAFPKIPRPEPVSIQYLIAQGSLCVSSELGATETDVQRWNQALRDIFTSSANLQRWNEIFSLPYLLQNEKILFQEILGLAA</sequence>
<name>A0A2M6WL63_9BACT</name>
<protein>
    <submittedName>
        <fullName evidence="1">Uncharacterized protein</fullName>
    </submittedName>
</protein>
<organism evidence="1 2">
    <name type="scientific">Candidatus Falkowbacteria bacterium CG10_big_fil_rev_8_21_14_0_10_43_11</name>
    <dbReference type="NCBI Taxonomy" id="1974568"/>
    <lineage>
        <taxon>Bacteria</taxon>
        <taxon>Candidatus Falkowiibacteriota</taxon>
    </lineage>
</organism>
<evidence type="ECO:0000313" key="2">
    <source>
        <dbReference type="Proteomes" id="UP000229335"/>
    </source>
</evidence>
<accession>A0A2M6WL63</accession>
<evidence type="ECO:0000313" key="1">
    <source>
        <dbReference type="EMBL" id="PIT93515.1"/>
    </source>
</evidence>
<reference evidence="2" key="1">
    <citation type="submission" date="2017-09" db="EMBL/GenBank/DDBJ databases">
        <title>Depth-based differentiation of microbial function through sediment-hosted aquifers and enrichment of novel symbionts in the deep terrestrial subsurface.</title>
        <authorList>
            <person name="Probst A.J."/>
            <person name="Ladd B."/>
            <person name="Jarett J.K."/>
            <person name="Geller-Mcgrath D.E."/>
            <person name="Sieber C.M.K."/>
            <person name="Emerson J.B."/>
            <person name="Anantharaman K."/>
            <person name="Thomas B.C."/>
            <person name="Malmstrom R."/>
            <person name="Stieglmeier M."/>
            <person name="Klingl A."/>
            <person name="Woyke T."/>
            <person name="Ryan C.M."/>
            <person name="Banfield J.F."/>
        </authorList>
    </citation>
    <scope>NUCLEOTIDE SEQUENCE [LARGE SCALE GENOMIC DNA]</scope>
</reference>
<gene>
    <name evidence="1" type="ORF">COU00_03885</name>
</gene>
<proteinExistence type="predicted"/>
<dbReference type="Proteomes" id="UP000229335">
    <property type="component" value="Unassembled WGS sequence"/>
</dbReference>
<comment type="caution">
    <text evidence="1">The sequence shown here is derived from an EMBL/GenBank/DDBJ whole genome shotgun (WGS) entry which is preliminary data.</text>
</comment>
<dbReference type="EMBL" id="PFAS01000070">
    <property type="protein sequence ID" value="PIT93515.1"/>
    <property type="molecule type" value="Genomic_DNA"/>
</dbReference>